<proteinExistence type="predicted"/>
<keyword evidence="1" id="KW-1133">Transmembrane helix</keyword>
<dbReference type="EMBL" id="LAZR01051200">
    <property type="protein sequence ID" value="KKK85674.1"/>
    <property type="molecule type" value="Genomic_DNA"/>
</dbReference>
<accession>A0A0F9B4X0</accession>
<dbReference type="AlphaFoldDB" id="A0A0F9B4X0"/>
<gene>
    <name evidence="2" type="ORF">LCGC14_2770950</name>
</gene>
<feature type="non-terminal residue" evidence="2">
    <location>
        <position position="126"/>
    </location>
</feature>
<comment type="caution">
    <text evidence="2">The sequence shown here is derived from an EMBL/GenBank/DDBJ whole genome shotgun (WGS) entry which is preliminary data.</text>
</comment>
<protein>
    <submittedName>
        <fullName evidence="2">Uncharacterized protein</fullName>
    </submittedName>
</protein>
<name>A0A0F9B4X0_9ZZZZ</name>
<reference evidence="2" key="1">
    <citation type="journal article" date="2015" name="Nature">
        <title>Complex archaea that bridge the gap between prokaryotes and eukaryotes.</title>
        <authorList>
            <person name="Spang A."/>
            <person name="Saw J.H."/>
            <person name="Jorgensen S.L."/>
            <person name="Zaremba-Niedzwiedzka K."/>
            <person name="Martijn J."/>
            <person name="Lind A.E."/>
            <person name="van Eijk R."/>
            <person name="Schleper C."/>
            <person name="Guy L."/>
            <person name="Ettema T.J."/>
        </authorList>
    </citation>
    <scope>NUCLEOTIDE SEQUENCE</scope>
</reference>
<keyword evidence="1" id="KW-0472">Membrane</keyword>
<organism evidence="2">
    <name type="scientific">marine sediment metagenome</name>
    <dbReference type="NCBI Taxonomy" id="412755"/>
    <lineage>
        <taxon>unclassified sequences</taxon>
        <taxon>metagenomes</taxon>
        <taxon>ecological metagenomes</taxon>
    </lineage>
</organism>
<sequence>MKIFRIQRHDVVFVLLAAALVMMAVHMGVMVHHNTSPSNEAQAEIARRVERARRGQKMVLPLPGRLGNIYARSRHSQVLLAGSRQVPGCFVDPKLLTDRQLGELSSQLGEIFDDDPGKIAQKLALR</sequence>
<keyword evidence="1" id="KW-0812">Transmembrane</keyword>
<feature type="transmembrane region" description="Helical" evidence="1">
    <location>
        <begin position="12"/>
        <end position="31"/>
    </location>
</feature>
<evidence type="ECO:0000256" key="1">
    <source>
        <dbReference type="SAM" id="Phobius"/>
    </source>
</evidence>
<evidence type="ECO:0000313" key="2">
    <source>
        <dbReference type="EMBL" id="KKK85674.1"/>
    </source>
</evidence>